<name>A0ABS0U6F8_9GAMM</name>
<dbReference type="InterPro" id="IPR036937">
    <property type="entry name" value="Adhesion_dom_fimbrial_sf"/>
</dbReference>
<dbReference type="EMBL" id="JACOII010000040">
    <property type="protein sequence ID" value="MBI6549464.1"/>
    <property type="molecule type" value="Genomic_DNA"/>
</dbReference>
<evidence type="ECO:0000313" key="1">
    <source>
        <dbReference type="EMBL" id="MBI6549464.1"/>
    </source>
</evidence>
<dbReference type="RefSeq" id="WP_198690229.1">
    <property type="nucleotide sequence ID" value="NZ_CAWPUD010000039.1"/>
</dbReference>
<protein>
    <submittedName>
        <fullName evidence="1">Uncharacterized protein</fullName>
    </submittedName>
</protein>
<accession>A0ABS0U6F8</accession>
<dbReference type="Proteomes" id="UP000696184">
    <property type="component" value="Unassembled WGS sequence"/>
</dbReference>
<evidence type="ECO:0000313" key="2">
    <source>
        <dbReference type="Proteomes" id="UP000696184"/>
    </source>
</evidence>
<keyword evidence="2" id="KW-1185">Reference proteome</keyword>
<gene>
    <name evidence="1" type="ORF">H8A87_12215</name>
</gene>
<sequence>MIGKLVGNKIELNLSTDKKGVDSLLTLGGKDIILFDNKGKPALRVGLEGRVLTLTNTLRKTVNNVTTGEYLANAILTISLD</sequence>
<reference evidence="1 2" key="1">
    <citation type="submission" date="2020-08" db="EMBL/GenBank/DDBJ databases">
        <title>Description of Xenorhabdus lircayensis sp. nov., the symbiotic bacterium associated with the entomopathogenic nematode Steirnernema unicornum.</title>
        <authorList>
            <person name="Castaneda-Alvarez C."/>
            <person name="Prodan S."/>
            <person name="Zamorano A."/>
            <person name="San-Blas E."/>
            <person name="Aballay E."/>
        </authorList>
    </citation>
    <scope>NUCLEOTIDE SEQUENCE [LARGE SCALE GENOMIC DNA]</scope>
    <source>
        <strain evidence="1 2">VLS</strain>
    </source>
</reference>
<dbReference type="Gene3D" id="2.60.40.1090">
    <property type="entry name" value="Fimbrial-type adhesion domain"/>
    <property type="match status" value="1"/>
</dbReference>
<proteinExistence type="predicted"/>
<comment type="caution">
    <text evidence="1">The sequence shown here is derived from an EMBL/GenBank/DDBJ whole genome shotgun (WGS) entry which is preliminary data.</text>
</comment>
<organism evidence="1 2">
    <name type="scientific">Xenorhabdus lircayensis</name>
    <dbReference type="NCBI Taxonomy" id="2763499"/>
    <lineage>
        <taxon>Bacteria</taxon>
        <taxon>Pseudomonadati</taxon>
        <taxon>Pseudomonadota</taxon>
        <taxon>Gammaproteobacteria</taxon>
        <taxon>Enterobacterales</taxon>
        <taxon>Morganellaceae</taxon>
        <taxon>Xenorhabdus</taxon>
    </lineage>
</organism>